<dbReference type="EMBL" id="JBHRSM010000023">
    <property type="protein sequence ID" value="MFC3086970.1"/>
    <property type="molecule type" value="Genomic_DNA"/>
</dbReference>
<comment type="caution">
    <text evidence="7">The sequence shown here is derived from an EMBL/GenBank/DDBJ whole genome shotgun (WGS) entry which is preliminary data.</text>
</comment>
<keyword evidence="1 7" id="KW-0808">Transferase</keyword>
<evidence type="ECO:0000256" key="5">
    <source>
        <dbReference type="SAM" id="Phobius"/>
    </source>
</evidence>
<dbReference type="RefSeq" id="WP_197642784.1">
    <property type="nucleotide sequence ID" value="NZ_JAEACP010000006.1"/>
</dbReference>
<dbReference type="EC" id="2.7.11.1" evidence="7"/>
<dbReference type="PROSITE" id="PS50011">
    <property type="entry name" value="PROTEIN_KINASE_DOM"/>
    <property type="match status" value="1"/>
</dbReference>
<gene>
    <name evidence="7" type="ORF">ACFOD6_13030</name>
</gene>
<sequence length="378" mass="41678">MQHASRDPDDLPPDGDVFADDLKPGTTLLDGHYTILGFLNSGGFGITYLAKDSLDRTVVIKECFPNTLCRRSTSVVRARSRKHQGELRSFVENFVAEARSLARLVHPNIVGVHQVFEDNDTAYMVLDFIDGRDLQAIMETTDRAFAPGQIVTMLKKMLSAVEFIHQTGMLHRDISPDNILIDPQGNPILIDFGAASEQTTRATRVLTGRRVVKEGYSPQEFYLTGAEQGPWSDLYALGATFHMLIAGQPPPDSQRRLARVAEGIGDPYAPLAGRYAGYPPGFLESIDKAVSVLPRDRIGTAADWLELIRKGERGAAAPAQHLPEPSLMLDPQRSLQPDISEKLDRFLANTPGYFLGFFLTALAGLFVGAAFLFFWFLG</sequence>
<dbReference type="Gene3D" id="1.10.510.10">
    <property type="entry name" value="Transferase(Phosphotransferase) domain 1"/>
    <property type="match status" value="1"/>
</dbReference>
<keyword evidence="5" id="KW-1133">Transmembrane helix</keyword>
<dbReference type="PANTHER" id="PTHR43289">
    <property type="entry name" value="MITOGEN-ACTIVATED PROTEIN KINASE KINASE KINASE 20-RELATED"/>
    <property type="match status" value="1"/>
</dbReference>
<dbReference type="Gene3D" id="3.30.200.20">
    <property type="entry name" value="Phosphorylase Kinase, domain 1"/>
    <property type="match status" value="1"/>
</dbReference>
<evidence type="ECO:0000256" key="4">
    <source>
        <dbReference type="ARBA" id="ARBA00022840"/>
    </source>
</evidence>
<organism evidence="7 8">
    <name type="scientific">Tabrizicola soli</name>
    <dbReference type="NCBI Taxonomy" id="2185115"/>
    <lineage>
        <taxon>Bacteria</taxon>
        <taxon>Pseudomonadati</taxon>
        <taxon>Pseudomonadota</taxon>
        <taxon>Alphaproteobacteria</taxon>
        <taxon>Rhodobacterales</taxon>
        <taxon>Paracoccaceae</taxon>
        <taxon>Tabrizicola</taxon>
    </lineage>
</organism>
<feature type="domain" description="Protein kinase" evidence="6">
    <location>
        <begin position="33"/>
        <end position="327"/>
    </location>
</feature>
<dbReference type="CDD" id="cd14014">
    <property type="entry name" value="STKc_PknB_like"/>
    <property type="match status" value="1"/>
</dbReference>
<evidence type="ECO:0000256" key="1">
    <source>
        <dbReference type="ARBA" id="ARBA00022679"/>
    </source>
</evidence>
<dbReference type="GO" id="GO:0004674">
    <property type="term" value="F:protein serine/threonine kinase activity"/>
    <property type="evidence" value="ECO:0007669"/>
    <property type="project" value="UniProtKB-EC"/>
</dbReference>
<name>A0ABV7DXB0_9RHOB</name>
<protein>
    <submittedName>
        <fullName evidence="7">Serine/threonine-protein kinase</fullName>
        <ecNumber evidence="7">2.7.11.1</ecNumber>
    </submittedName>
</protein>
<keyword evidence="5" id="KW-0812">Transmembrane</keyword>
<dbReference type="InterPro" id="IPR008266">
    <property type="entry name" value="Tyr_kinase_AS"/>
</dbReference>
<evidence type="ECO:0000313" key="7">
    <source>
        <dbReference type="EMBL" id="MFC3086970.1"/>
    </source>
</evidence>
<accession>A0ABV7DXB0</accession>
<evidence type="ECO:0000259" key="6">
    <source>
        <dbReference type="PROSITE" id="PS50011"/>
    </source>
</evidence>
<proteinExistence type="predicted"/>
<reference evidence="8" key="1">
    <citation type="journal article" date="2019" name="Int. J. Syst. Evol. Microbiol.">
        <title>The Global Catalogue of Microorganisms (GCM) 10K type strain sequencing project: providing services to taxonomists for standard genome sequencing and annotation.</title>
        <authorList>
            <consortium name="The Broad Institute Genomics Platform"/>
            <consortium name="The Broad Institute Genome Sequencing Center for Infectious Disease"/>
            <person name="Wu L."/>
            <person name="Ma J."/>
        </authorList>
    </citation>
    <scope>NUCLEOTIDE SEQUENCE [LARGE SCALE GENOMIC DNA]</scope>
    <source>
        <strain evidence="8">KCTC 62102</strain>
    </source>
</reference>
<feature type="transmembrane region" description="Helical" evidence="5">
    <location>
        <begin position="353"/>
        <end position="377"/>
    </location>
</feature>
<keyword evidence="3 7" id="KW-0418">Kinase</keyword>
<keyword evidence="2" id="KW-0547">Nucleotide-binding</keyword>
<dbReference type="PANTHER" id="PTHR43289:SF6">
    <property type="entry name" value="SERINE_THREONINE-PROTEIN KINASE NEKL-3"/>
    <property type="match status" value="1"/>
</dbReference>
<keyword evidence="5" id="KW-0472">Membrane</keyword>
<evidence type="ECO:0000313" key="8">
    <source>
        <dbReference type="Proteomes" id="UP001595445"/>
    </source>
</evidence>
<evidence type="ECO:0000256" key="3">
    <source>
        <dbReference type="ARBA" id="ARBA00022777"/>
    </source>
</evidence>
<dbReference type="SUPFAM" id="SSF56112">
    <property type="entry name" value="Protein kinase-like (PK-like)"/>
    <property type="match status" value="1"/>
</dbReference>
<evidence type="ECO:0000256" key="2">
    <source>
        <dbReference type="ARBA" id="ARBA00022741"/>
    </source>
</evidence>
<dbReference type="PROSITE" id="PS00109">
    <property type="entry name" value="PROTEIN_KINASE_TYR"/>
    <property type="match status" value="1"/>
</dbReference>
<dbReference type="InterPro" id="IPR000719">
    <property type="entry name" value="Prot_kinase_dom"/>
</dbReference>
<keyword evidence="4" id="KW-0067">ATP-binding</keyword>
<dbReference type="Proteomes" id="UP001595445">
    <property type="component" value="Unassembled WGS sequence"/>
</dbReference>
<dbReference type="InterPro" id="IPR011009">
    <property type="entry name" value="Kinase-like_dom_sf"/>
</dbReference>
<dbReference type="Pfam" id="PF00069">
    <property type="entry name" value="Pkinase"/>
    <property type="match status" value="1"/>
</dbReference>
<keyword evidence="8" id="KW-1185">Reference proteome</keyword>